<dbReference type="Gene3D" id="1.10.30.50">
    <property type="match status" value="1"/>
</dbReference>
<name>A0A7Z0J7M5_9MICO</name>
<evidence type="ECO:0000313" key="4">
    <source>
        <dbReference type="EMBL" id="NYJ21635.1"/>
    </source>
</evidence>
<feature type="compositionally biased region" description="Pro residues" evidence="2">
    <location>
        <begin position="1"/>
        <end position="15"/>
    </location>
</feature>
<evidence type="ECO:0000259" key="3">
    <source>
        <dbReference type="SMART" id="SM00507"/>
    </source>
</evidence>
<comment type="similarity">
    <text evidence="1">Belongs to the Rv1128c/1148c/1588c/1702c/1945/3466 family.</text>
</comment>
<feature type="compositionally biased region" description="Basic and acidic residues" evidence="2">
    <location>
        <begin position="286"/>
        <end position="362"/>
    </location>
</feature>
<evidence type="ECO:0000313" key="5">
    <source>
        <dbReference type="Proteomes" id="UP000537260"/>
    </source>
</evidence>
<comment type="caution">
    <text evidence="4">The sequence shown here is derived from an EMBL/GenBank/DDBJ whole genome shotgun (WGS) entry which is preliminary data.</text>
</comment>
<sequence>MSITSPPPVSAPEPTPASGASAPTAAAVLAAVEQARSVLAVLGTVSPDRFTDDDLLGVLGAFEGVGRLVDAGRVAVAATVEERSGRWLGRDSLAAKRGCTSGIDLITRVTRISGREAKRRSALGLRMQDTQHVGTIIPALFPTVGAAVADGSLGVDAAEVIMSGLAEISPRVAPDDLAAAERALVSAATGTITAENEGEPGAGFAFSADSLRVQMLQWQAALDPDGVAPNEVEVEATSTISFGRFKDGIYPVRGGVTPDLYGIMNLTFDAFIAACKTPAFPTAAEQARDQARDDRSELHGQDLNDDHNLSDEHGRDWHDEHDERERDHDHDHDHDRDHDDHDHDHDHDHDDHDHDHDHDDHGQGPASAEAPLPGSPGHEFDDVDTRTAGEKRADILRGMFTQLAQADNTPSIGGAPPTVVVHVNVNDIEAGRGVGWIDGVDAPISLRTVDQMMCAGGTQTVLFGPNGEVLTLTDPQRLFNRAQRRAILARDGGCGVPGCDAPTQWLEFHHVIPWSKGGVTEVDNGVALCWRHHHTIETSGWEILMVNGRPQVKAPAWIDPSRTWRDANRHRTDTHRRG</sequence>
<dbReference type="RefSeq" id="WP_179580238.1">
    <property type="nucleotide sequence ID" value="NZ_JACCFM010000001.1"/>
</dbReference>
<dbReference type="Pfam" id="PF01844">
    <property type="entry name" value="HNH"/>
    <property type="match status" value="1"/>
</dbReference>
<dbReference type="GO" id="GO:0004519">
    <property type="term" value="F:endonuclease activity"/>
    <property type="evidence" value="ECO:0007669"/>
    <property type="project" value="InterPro"/>
</dbReference>
<reference evidence="4 5" key="1">
    <citation type="submission" date="2020-07" db="EMBL/GenBank/DDBJ databases">
        <title>Sequencing the genomes of 1000 actinobacteria strains.</title>
        <authorList>
            <person name="Klenk H.-P."/>
        </authorList>
    </citation>
    <scope>NUCLEOTIDE SEQUENCE [LARGE SCALE GENOMIC DNA]</scope>
    <source>
        <strain evidence="4 5">LI1</strain>
    </source>
</reference>
<dbReference type="InterPro" id="IPR003870">
    <property type="entry name" value="DUF222"/>
</dbReference>
<accession>A0A7Z0J7M5</accession>
<dbReference type="Pfam" id="PF02720">
    <property type="entry name" value="DUF222"/>
    <property type="match status" value="2"/>
</dbReference>
<dbReference type="CDD" id="cd00085">
    <property type="entry name" value="HNHc"/>
    <property type="match status" value="1"/>
</dbReference>
<gene>
    <name evidence="4" type="ORF">HNR05_003426</name>
</gene>
<dbReference type="InterPro" id="IPR002711">
    <property type="entry name" value="HNH"/>
</dbReference>
<organism evidence="4 5">
    <name type="scientific">Glaciibacter psychrotolerans</name>
    <dbReference type="NCBI Taxonomy" id="670054"/>
    <lineage>
        <taxon>Bacteria</taxon>
        <taxon>Bacillati</taxon>
        <taxon>Actinomycetota</taxon>
        <taxon>Actinomycetes</taxon>
        <taxon>Micrococcales</taxon>
        <taxon>Microbacteriaceae</taxon>
        <taxon>Glaciibacter</taxon>
    </lineage>
</organism>
<dbReference type="InterPro" id="IPR003615">
    <property type="entry name" value="HNH_nuc"/>
</dbReference>
<protein>
    <recommendedName>
        <fullName evidence="3">HNH nuclease domain-containing protein</fullName>
    </recommendedName>
</protein>
<feature type="region of interest" description="Disordered" evidence="2">
    <location>
        <begin position="284"/>
        <end position="383"/>
    </location>
</feature>
<dbReference type="GO" id="GO:0008270">
    <property type="term" value="F:zinc ion binding"/>
    <property type="evidence" value="ECO:0007669"/>
    <property type="project" value="InterPro"/>
</dbReference>
<proteinExistence type="inferred from homology"/>
<dbReference type="EMBL" id="JACCFM010000001">
    <property type="protein sequence ID" value="NYJ21635.1"/>
    <property type="molecule type" value="Genomic_DNA"/>
</dbReference>
<dbReference type="AlphaFoldDB" id="A0A7Z0J7M5"/>
<dbReference type="Proteomes" id="UP000537260">
    <property type="component" value="Unassembled WGS sequence"/>
</dbReference>
<evidence type="ECO:0000256" key="2">
    <source>
        <dbReference type="SAM" id="MobiDB-lite"/>
    </source>
</evidence>
<feature type="region of interest" description="Disordered" evidence="2">
    <location>
        <begin position="1"/>
        <end position="21"/>
    </location>
</feature>
<dbReference type="SMART" id="SM00507">
    <property type="entry name" value="HNHc"/>
    <property type="match status" value="1"/>
</dbReference>
<dbReference type="GO" id="GO:0003676">
    <property type="term" value="F:nucleic acid binding"/>
    <property type="evidence" value="ECO:0007669"/>
    <property type="project" value="InterPro"/>
</dbReference>
<keyword evidence="5" id="KW-1185">Reference proteome</keyword>
<feature type="domain" description="HNH nuclease" evidence="3">
    <location>
        <begin position="482"/>
        <end position="534"/>
    </location>
</feature>
<evidence type="ECO:0000256" key="1">
    <source>
        <dbReference type="ARBA" id="ARBA00023450"/>
    </source>
</evidence>